<proteinExistence type="predicted"/>
<evidence type="ECO:0000313" key="4">
    <source>
        <dbReference type="Proteomes" id="UP001646141"/>
    </source>
</evidence>
<gene>
    <name evidence="3" type="ORF">D3226_06915</name>
</gene>
<evidence type="ECO:0000256" key="1">
    <source>
        <dbReference type="SAM" id="MobiDB-lite"/>
    </source>
</evidence>
<feature type="region of interest" description="Disordered" evidence="1">
    <location>
        <begin position="146"/>
        <end position="177"/>
    </location>
</feature>
<comment type="caution">
    <text evidence="3">The sequence shown here is derived from an EMBL/GenBank/DDBJ whole genome shotgun (WGS) entry which is preliminary data.</text>
</comment>
<dbReference type="EMBL" id="QYAD01000002">
    <property type="protein sequence ID" value="MBL3689690.1"/>
    <property type="molecule type" value="Genomic_DNA"/>
</dbReference>
<evidence type="ECO:0000259" key="2">
    <source>
        <dbReference type="Pfam" id="PF08818"/>
    </source>
</evidence>
<feature type="domain" description="YdhG-like" evidence="2">
    <location>
        <begin position="37"/>
        <end position="143"/>
    </location>
</feature>
<organism evidence="3 4">
    <name type="scientific">Leucobacter chromiireducens subsp. chromiireducens</name>
    <dbReference type="NCBI Taxonomy" id="660067"/>
    <lineage>
        <taxon>Bacteria</taxon>
        <taxon>Bacillati</taxon>
        <taxon>Actinomycetota</taxon>
        <taxon>Actinomycetes</taxon>
        <taxon>Micrococcales</taxon>
        <taxon>Microbacteriaceae</taxon>
        <taxon>Leucobacter</taxon>
    </lineage>
</organism>
<accession>A0ABS1SQ24</accession>
<keyword evidence="4" id="KW-1185">Reference proteome</keyword>
<dbReference type="Pfam" id="PF08818">
    <property type="entry name" value="DUF1801"/>
    <property type="match status" value="1"/>
</dbReference>
<sequence>MSSAGTAPARGRTAKQPAMRPGDEPAEQVLDRVSGPRRAEADELLALHREVSGEAPIVWAGRIIGFGEVSYLYESGHGGIMPELAFATAQAKHTIYFPAGFAERWPELLAELGPHTASKACLYITRLARVDRSVLRALLERALEETRTDAGAQDTDPNANSDMDSDAGSGSVAQRDA</sequence>
<evidence type="ECO:0000313" key="3">
    <source>
        <dbReference type="EMBL" id="MBL3689690.1"/>
    </source>
</evidence>
<name>A0ABS1SQ24_9MICO</name>
<reference evidence="3 4" key="1">
    <citation type="submission" date="2018-09" db="EMBL/GenBank/DDBJ databases">
        <title>Comparative genomics of Leucobacter spp.</title>
        <authorList>
            <person name="Reis A.C."/>
            <person name="Kolvenbach B.A."/>
            <person name="Corvini P.F.X."/>
            <person name="Nunes O.C."/>
        </authorList>
    </citation>
    <scope>NUCLEOTIDE SEQUENCE [LARGE SCALE GENOMIC DNA]</scope>
    <source>
        <strain evidence="3 4">L-1</strain>
    </source>
</reference>
<dbReference type="InterPro" id="IPR014922">
    <property type="entry name" value="YdhG-like"/>
</dbReference>
<dbReference type="Proteomes" id="UP001646141">
    <property type="component" value="Unassembled WGS sequence"/>
</dbReference>
<feature type="region of interest" description="Disordered" evidence="1">
    <location>
        <begin position="1"/>
        <end position="34"/>
    </location>
</feature>
<protein>
    <submittedName>
        <fullName evidence="3">DUF1801 domain-containing protein</fullName>
    </submittedName>
</protein>